<dbReference type="PANTHER" id="PTHR32011">
    <property type="entry name" value="OS08G0472400 PROTEIN"/>
    <property type="match status" value="1"/>
</dbReference>
<reference evidence="1 2" key="1">
    <citation type="submission" date="2015-06" db="EMBL/GenBank/DDBJ databases">
        <authorList>
            <person name="Hoefler B.C."/>
            <person name="Straight P.D."/>
        </authorList>
    </citation>
    <scope>NUCLEOTIDE SEQUENCE [LARGE SCALE GENOMIC DNA]</scope>
    <source>
        <strain evidence="1 2">NRRL 3427</strain>
    </source>
</reference>
<proteinExistence type="predicted"/>
<accession>A0A0L8IZS1</accession>
<evidence type="ECO:0000313" key="2">
    <source>
        <dbReference type="Proteomes" id="UP000037023"/>
    </source>
</evidence>
<feature type="non-terminal residue" evidence="1">
    <location>
        <position position="137"/>
    </location>
</feature>
<gene>
    <name evidence="1" type="ORF">ADK34_41255</name>
</gene>
<evidence type="ECO:0008006" key="3">
    <source>
        <dbReference type="Google" id="ProtNLM"/>
    </source>
</evidence>
<sequence>MLRTEIGPGLTEQELDAVEARFGFTFSADHRVFLAAGLPRGSSRWPDWRDGDPEELAGRLAWPVDGVLFDVERNGFWHPVWPSRPAEKSEALRVARTELESVPQLGPVRPIKAGPRGSARMLGCSTCRMTRRSCPPR</sequence>
<dbReference type="Proteomes" id="UP000037023">
    <property type="component" value="Unassembled WGS sequence"/>
</dbReference>
<dbReference type="AlphaFoldDB" id="A0A0L8IZS1"/>
<dbReference type="PANTHER" id="PTHR32011:SF2">
    <property type="entry name" value="OS08G0472400 PROTEIN"/>
    <property type="match status" value="1"/>
</dbReference>
<organism evidence="1 2">
    <name type="scientific">Streptomyces viridochromogenes</name>
    <dbReference type="NCBI Taxonomy" id="1938"/>
    <lineage>
        <taxon>Bacteria</taxon>
        <taxon>Bacillati</taxon>
        <taxon>Actinomycetota</taxon>
        <taxon>Actinomycetes</taxon>
        <taxon>Kitasatosporales</taxon>
        <taxon>Streptomycetaceae</taxon>
        <taxon>Streptomyces</taxon>
    </lineage>
</organism>
<evidence type="ECO:0000313" key="1">
    <source>
        <dbReference type="EMBL" id="KOG06906.1"/>
    </source>
</evidence>
<name>A0A0L8IZS1_STRVR</name>
<protein>
    <recommendedName>
        <fullName evidence="3">SMI1/KNR4 family protein</fullName>
    </recommendedName>
</protein>
<dbReference type="EMBL" id="LGUP01000421">
    <property type="protein sequence ID" value="KOG06906.1"/>
    <property type="molecule type" value="Genomic_DNA"/>
</dbReference>
<comment type="caution">
    <text evidence="1">The sequence shown here is derived from an EMBL/GenBank/DDBJ whole genome shotgun (WGS) entry which is preliminary data.</text>
</comment>